<evidence type="ECO:0000256" key="2">
    <source>
        <dbReference type="SAM" id="MobiDB-lite"/>
    </source>
</evidence>
<dbReference type="GO" id="GO:0016192">
    <property type="term" value="P:vesicle-mediated transport"/>
    <property type="evidence" value="ECO:0007669"/>
    <property type="project" value="InterPro"/>
</dbReference>
<dbReference type="SUPFAM" id="SSF56815">
    <property type="entry name" value="Sec1/munc18-like (SM) proteins"/>
    <property type="match status" value="1"/>
</dbReference>
<evidence type="ECO:0000256" key="1">
    <source>
        <dbReference type="ARBA" id="ARBA00009884"/>
    </source>
</evidence>
<comment type="similarity">
    <text evidence="1">Belongs to the STXBP/unc-18/SEC1 family.</text>
</comment>
<feature type="compositionally biased region" description="Polar residues" evidence="2">
    <location>
        <begin position="1235"/>
        <end position="1244"/>
    </location>
</feature>
<organism evidence="3 4">
    <name type="scientific">Physocladia obscura</name>
    <dbReference type="NCBI Taxonomy" id="109957"/>
    <lineage>
        <taxon>Eukaryota</taxon>
        <taxon>Fungi</taxon>
        <taxon>Fungi incertae sedis</taxon>
        <taxon>Chytridiomycota</taxon>
        <taxon>Chytridiomycota incertae sedis</taxon>
        <taxon>Chytridiomycetes</taxon>
        <taxon>Chytridiales</taxon>
        <taxon>Chytriomycetaceae</taxon>
        <taxon>Physocladia</taxon>
    </lineage>
</organism>
<dbReference type="InterPro" id="IPR001619">
    <property type="entry name" value="Sec1-like"/>
</dbReference>
<feature type="region of interest" description="Disordered" evidence="2">
    <location>
        <begin position="652"/>
        <end position="676"/>
    </location>
</feature>
<dbReference type="PANTHER" id="PTHR11679">
    <property type="entry name" value="VESICLE PROTEIN SORTING-ASSOCIATED"/>
    <property type="match status" value="1"/>
</dbReference>
<dbReference type="Pfam" id="PF00995">
    <property type="entry name" value="Sec1"/>
    <property type="match status" value="1"/>
</dbReference>
<reference evidence="3" key="1">
    <citation type="submission" date="2020-05" db="EMBL/GenBank/DDBJ databases">
        <title>Phylogenomic resolution of chytrid fungi.</title>
        <authorList>
            <person name="Stajich J.E."/>
            <person name="Amses K."/>
            <person name="Simmons R."/>
            <person name="Seto K."/>
            <person name="Myers J."/>
            <person name="Bonds A."/>
            <person name="Quandt C.A."/>
            <person name="Barry K."/>
            <person name="Liu P."/>
            <person name="Grigoriev I."/>
            <person name="Longcore J.E."/>
            <person name="James T.Y."/>
        </authorList>
    </citation>
    <scope>NUCLEOTIDE SEQUENCE</scope>
    <source>
        <strain evidence="3">JEL0513</strain>
    </source>
</reference>
<comment type="caution">
    <text evidence="3">The sequence shown here is derived from an EMBL/GenBank/DDBJ whole genome shotgun (WGS) entry which is preliminary data.</text>
</comment>
<feature type="region of interest" description="Disordered" evidence="2">
    <location>
        <begin position="1173"/>
        <end position="1213"/>
    </location>
</feature>
<dbReference type="InterPro" id="IPR036045">
    <property type="entry name" value="Sec1-like_sf"/>
</dbReference>
<feature type="compositionally biased region" description="Polar residues" evidence="2">
    <location>
        <begin position="1055"/>
        <end position="1102"/>
    </location>
</feature>
<accession>A0AAD5XE32</accession>
<feature type="region of interest" description="Disordered" evidence="2">
    <location>
        <begin position="1231"/>
        <end position="1275"/>
    </location>
</feature>
<protein>
    <submittedName>
        <fullName evidence="3">Vacuolar sorting protein VPS33/slp1</fullName>
    </submittedName>
</protein>
<feature type="compositionally biased region" description="Low complexity" evidence="2">
    <location>
        <begin position="1110"/>
        <end position="1135"/>
    </location>
</feature>
<sequence>MNLPSGGCVLVTDPAANDVLADANCSIHDLLNVGVRALESRVFHLGETDTLHTLFSHDSIDSLDIHIEDLAYKFFDVLTAMNVDPIIQYHDPTGSKRSLSARMGVLLRVLLDQHKEEELKQNKEYPEPTPYDYHGLPTVIIVDRSIDLVSPVLHSLSFQAAVHDSFPVEESAAIQGGKNLVFHVEQEGKEDVIMDETSPVFNTLRHLFYSQAIDEYKKSLKKIEDFTKNSTIDEMKEKVLYVTEVASTKEQLASLLILMTELVAEIENRRQLLDMAAVEQELATGKSVEGATTVRKSAIKKIKEIFATQDELISPEYQVLKEQDRWRILLIFALTFGQINEPDFQNLFAASKVNKEDYPIFGGLTFFNINTAEIPKSVVLDNAVASSNGWNMKAIFGGGNSIGTSEAADGNDFPHFDRYEPLISRIIQSHLNEGLNNEFHVAKGKDDKATFKHQQTLIRKPAAGNKVRIEEKVVTKFNGFTPKWGRARPKAPGDLGGDYRNNGAKTILIILGGLTYAEVRAAYVRGVKEEREVFIGSTHIISANDFMDALHSFGTLDRIPLNLLEIENSFLTPEKEIEDATIIRKLNDSPLTMSEPNLTPFVIPPRKVFISTPNLQDKEYPTSEEPLPTIPTFVSEPLYDSKDDVDRNIADKNEHHVSSPRLLDPTNETSETHKNGTMNQNIETSIQLNQSHIEAVSENVEIWSEKQCSQSSKNHNSQVYNVESIENRTGQIQISASEKQNSEQVYPYPRPVSISEPKYAQFSSAPYEPPQDTPLNKNVESYKLPPTLNQSVAALKSAPKPRLPSDKITREEFETAVVFAPKPILEAAAPAKQNPTVVNTTVTANIPPPPAQVSSIGSATATQRPYGPPPTSQSNQSIISVDRTESPAPSIGSHYSVVRSLIFDNETIRGAGTPLPPAGPPPGNLEYYNNLSNSFSPLANNRPASPSTSEKSESTVNPRVATVDELIKVSSAGMAVQQQVDWVIGMGIDGYSRAAIEADIRLTGNAETTIDRIFLGLVPKEVEPAPLPATAPKSTSSAYIPPLINRISESSFSSQSGDYSAYSGYNNPTQAPQPGTYTQQIYQQSAYSGTRHNQPQSPQIQVPQWGAPGSYYNQPQQPVQPQAQQQQGQYSQSTQQQNSYIQQQYQQQIYNPQLNQQQLNLYGQYQQLQSQNFNSSFPQQSQQQPQQQQSQNSYSFQQPVQQRQQQQQYAQQIPPKPAVPQMYVMEDNIPPSVSAKLQNPSQPIQAAATNSNASSGSNTPVSDGPLPGWTGPWPPVLTAHHISYAKYKKEYEARHRQ</sequence>
<dbReference type="InterPro" id="IPR027482">
    <property type="entry name" value="Sec1-like_dom2"/>
</dbReference>
<dbReference type="Gene3D" id="3.40.50.1910">
    <property type="match status" value="1"/>
</dbReference>
<dbReference type="Proteomes" id="UP001211907">
    <property type="component" value="Unassembled WGS sequence"/>
</dbReference>
<feature type="region of interest" description="Disordered" evidence="2">
    <location>
        <begin position="936"/>
        <end position="957"/>
    </location>
</feature>
<dbReference type="Gene3D" id="3.90.830.10">
    <property type="entry name" value="Syntaxin Binding Protein 1, Chain A, domain 2"/>
    <property type="match status" value="1"/>
</dbReference>
<dbReference type="InterPro" id="IPR043127">
    <property type="entry name" value="Sec-1-like_dom3a"/>
</dbReference>
<feature type="region of interest" description="Disordered" evidence="2">
    <location>
        <begin position="616"/>
        <end position="638"/>
    </location>
</feature>
<feature type="compositionally biased region" description="Low complexity" evidence="2">
    <location>
        <begin position="1246"/>
        <end position="1271"/>
    </location>
</feature>
<name>A0AAD5XE32_9FUNG</name>
<dbReference type="Gene3D" id="1.25.40.60">
    <property type="match status" value="1"/>
</dbReference>
<evidence type="ECO:0000313" key="3">
    <source>
        <dbReference type="EMBL" id="KAJ3113175.1"/>
    </source>
</evidence>
<proteinExistence type="inferred from homology"/>
<feature type="region of interest" description="Disordered" evidence="2">
    <location>
        <begin position="1055"/>
        <end position="1135"/>
    </location>
</feature>
<evidence type="ECO:0000313" key="4">
    <source>
        <dbReference type="Proteomes" id="UP001211907"/>
    </source>
</evidence>
<gene>
    <name evidence="3" type="primary">SEC1_3</name>
    <name evidence="3" type="ORF">HK100_002077</name>
</gene>
<keyword evidence="4" id="KW-1185">Reference proteome</keyword>
<feature type="region of interest" description="Disordered" evidence="2">
    <location>
        <begin position="848"/>
        <end position="877"/>
    </location>
</feature>
<dbReference type="EMBL" id="JADGJH010001470">
    <property type="protein sequence ID" value="KAJ3113175.1"/>
    <property type="molecule type" value="Genomic_DNA"/>
</dbReference>
<feature type="compositionally biased region" description="Polar residues" evidence="2">
    <location>
        <begin position="852"/>
        <end position="863"/>
    </location>
</feature>